<name>A0A2R8CC14_9RHOB</name>
<protein>
    <recommendedName>
        <fullName evidence="4">DUF5666 domain-containing protein</fullName>
    </recommendedName>
</protein>
<sequence length="112" mass="12049">MKSLVKLLLVSLGLLFAAACQTTSPNPIDGIVDLQEIEVEILAVKPEKDGNTLVVRDDSGNTYNAVISIPNLGPESDFDFDHLKVGNRMIVTGETWSLAGDPQLTIRDAKAV</sequence>
<keyword evidence="1" id="KW-0732">Signal</keyword>
<feature type="chain" id="PRO_5015354683" description="DUF5666 domain-containing protein" evidence="1">
    <location>
        <begin position="18"/>
        <end position="112"/>
    </location>
</feature>
<dbReference type="PROSITE" id="PS51257">
    <property type="entry name" value="PROKAR_LIPOPROTEIN"/>
    <property type="match status" value="1"/>
</dbReference>
<evidence type="ECO:0008006" key="4">
    <source>
        <dbReference type="Google" id="ProtNLM"/>
    </source>
</evidence>
<evidence type="ECO:0000313" key="3">
    <source>
        <dbReference type="Proteomes" id="UP000244898"/>
    </source>
</evidence>
<organism evidence="2 3">
    <name type="scientific">Falsiruegeria mediterranea M17</name>
    <dbReference type="NCBI Taxonomy" id="1200281"/>
    <lineage>
        <taxon>Bacteria</taxon>
        <taxon>Pseudomonadati</taxon>
        <taxon>Pseudomonadota</taxon>
        <taxon>Alphaproteobacteria</taxon>
        <taxon>Rhodobacterales</taxon>
        <taxon>Roseobacteraceae</taxon>
        <taxon>Falsiruegeria</taxon>
    </lineage>
</organism>
<reference evidence="3" key="1">
    <citation type="submission" date="2018-03" db="EMBL/GenBank/DDBJ databases">
        <authorList>
            <person name="Rodrigo-Torres L."/>
            <person name="Arahal R. D."/>
            <person name="Lucena T."/>
        </authorList>
    </citation>
    <scope>NUCLEOTIDE SEQUENCE [LARGE SCALE GENOMIC DNA]</scope>
    <source>
        <strain evidence="3">CECT 7615</strain>
    </source>
</reference>
<accession>A0A2R8CC14</accession>
<proteinExistence type="predicted"/>
<dbReference type="Proteomes" id="UP000244898">
    <property type="component" value="Unassembled WGS sequence"/>
</dbReference>
<evidence type="ECO:0000256" key="1">
    <source>
        <dbReference type="SAM" id="SignalP"/>
    </source>
</evidence>
<evidence type="ECO:0000313" key="2">
    <source>
        <dbReference type="EMBL" id="SPJ29921.1"/>
    </source>
</evidence>
<dbReference type="EMBL" id="ONZG01000009">
    <property type="protein sequence ID" value="SPJ29921.1"/>
    <property type="molecule type" value="Genomic_DNA"/>
</dbReference>
<feature type="signal peptide" evidence="1">
    <location>
        <begin position="1"/>
        <end position="17"/>
    </location>
</feature>
<keyword evidence="3" id="KW-1185">Reference proteome</keyword>
<gene>
    <name evidence="2" type="ORF">TRM7615_03446</name>
</gene>
<dbReference type="AlphaFoldDB" id="A0A2R8CC14"/>